<keyword evidence="6 7" id="KW-0472">Membrane</keyword>
<evidence type="ECO:0000256" key="5">
    <source>
        <dbReference type="ARBA" id="ARBA00022989"/>
    </source>
</evidence>
<evidence type="ECO:0000256" key="7">
    <source>
        <dbReference type="RuleBase" id="RU363032"/>
    </source>
</evidence>
<dbReference type="InterPro" id="IPR035906">
    <property type="entry name" value="MetI-like_sf"/>
</dbReference>
<dbReference type="PANTHER" id="PTHR43005:SF2">
    <property type="entry name" value="INTEGRAL MEMBRANE SUGAR TRANSPORT PROTEIN"/>
    <property type="match status" value="1"/>
</dbReference>
<proteinExistence type="inferred from homology"/>
<dbReference type="PROSITE" id="PS50928">
    <property type="entry name" value="ABC_TM1"/>
    <property type="match status" value="1"/>
</dbReference>
<evidence type="ECO:0000259" key="9">
    <source>
        <dbReference type="PROSITE" id="PS50928"/>
    </source>
</evidence>
<keyword evidence="4 7" id="KW-0812">Transmembrane</keyword>
<feature type="domain" description="ABC transmembrane type-1" evidence="9">
    <location>
        <begin position="92"/>
        <end position="305"/>
    </location>
</feature>
<feature type="transmembrane region" description="Helical" evidence="7">
    <location>
        <begin position="34"/>
        <end position="58"/>
    </location>
</feature>
<dbReference type="InterPro" id="IPR000515">
    <property type="entry name" value="MetI-like"/>
</dbReference>
<dbReference type="CDD" id="cd06261">
    <property type="entry name" value="TM_PBP2"/>
    <property type="match status" value="1"/>
</dbReference>
<name>A0ABQ1RKK4_9MICO</name>
<dbReference type="Pfam" id="PF00528">
    <property type="entry name" value="BPD_transp_1"/>
    <property type="match status" value="1"/>
</dbReference>
<feature type="transmembrane region" description="Helical" evidence="7">
    <location>
        <begin position="98"/>
        <end position="117"/>
    </location>
</feature>
<comment type="subcellular location">
    <subcellularLocation>
        <location evidence="1 7">Cell membrane</location>
        <topology evidence="1 7">Multi-pass membrane protein</topology>
    </subcellularLocation>
</comment>
<dbReference type="PANTHER" id="PTHR43005">
    <property type="entry name" value="BLR7065 PROTEIN"/>
    <property type="match status" value="1"/>
</dbReference>
<evidence type="ECO:0000256" key="3">
    <source>
        <dbReference type="ARBA" id="ARBA00022475"/>
    </source>
</evidence>
<evidence type="ECO:0000256" key="1">
    <source>
        <dbReference type="ARBA" id="ARBA00004651"/>
    </source>
</evidence>
<evidence type="ECO:0000256" key="8">
    <source>
        <dbReference type="SAM" id="MobiDB-lite"/>
    </source>
</evidence>
<keyword evidence="3" id="KW-1003">Cell membrane</keyword>
<keyword evidence="5 7" id="KW-1133">Transmembrane helix</keyword>
<organism evidence="10 11">
    <name type="scientific">Microbacterium murale</name>
    <dbReference type="NCBI Taxonomy" id="1081040"/>
    <lineage>
        <taxon>Bacteria</taxon>
        <taxon>Bacillati</taxon>
        <taxon>Actinomycetota</taxon>
        <taxon>Actinomycetes</taxon>
        <taxon>Micrococcales</taxon>
        <taxon>Microbacteriaceae</taxon>
        <taxon>Microbacterium</taxon>
    </lineage>
</organism>
<dbReference type="Gene3D" id="1.10.3720.10">
    <property type="entry name" value="MetI-like"/>
    <property type="match status" value="1"/>
</dbReference>
<protein>
    <submittedName>
        <fullName evidence="10">Transporter</fullName>
    </submittedName>
</protein>
<evidence type="ECO:0000256" key="4">
    <source>
        <dbReference type="ARBA" id="ARBA00022692"/>
    </source>
</evidence>
<evidence type="ECO:0000256" key="2">
    <source>
        <dbReference type="ARBA" id="ARBA00022448"/>
    </source>
</evidence>
<dbReference type="EMBL" id="BMCM01000001">
    <property type="protein sequence ID" value="GGD69547.1"/>
    <property type="molecule type" value="Genomic_DNA"/>
</dbReference>
<accession>A0ABQ1RKK4</accession>
<reference evidence="11" key="1">
    <citation type="journal article" date="2019" name="Int. J. Syst. Evol. Microbiol.">
        <title>The Global Catalogue of Microorganisms (GCM) 10K type strain sequencing project: providing services to taxonomists for standard genome sequencing and annotation.</title>
        <authorList>
            <consortium name="The Broad Institute Genomics Platform"/>
            <consortium name="The Broad Institute Genome Sequencing Center for Infectious Disease"/>
            <person name="Wu L."/>
            <person name="Ma J."/>
        </authorList>
    </citation>
    <scope>NUCLEOTIDE SEQUENCE [LARGE SCALE GENOMIC DNA]</scope>
    <source>
        <strain evidence="11">CCM 7640</strain>
    </source>
</reference>
<keyword evidence="2 7" id="KW-0813">Transport</keyword>
<evidence type="ECO:0000313" key="10">
    <source>
        <dbReference type="EMBL" id="GGD69547.1"/>
    </source>
</evidence>
<keyword evidence="11" id="KW-1185">Reference proteome</keyword>
<dbReference type="SUPFAM" id="SSF161098">
    <property type="entry name" value="MetI-like"/>
    <property type="match status" value="1"/>
</dbReference>
<feature type="transmembrane region" description="Helical" evidence="7">
    <location>
        <begin position="284"/>
        <end position="308"/>
    </location>
</feature>
<comment type="caution">
    <text evidence="10">The sequence shown here is derived from an EMBL/GenBank/DDBJ whole genome shotgun (WGS) entry which is preliminary data.</text>
</comment>
<feature type="region of interest" description="Disordered" evidence="8">
    <location>
        <begin position="1"/>
        <end position="27"/>
    </location>
</feature>
<feature type="transmembrane region" description="Helical" evidence="7">
    <location>
        <begin position="225"/>
        <end position="247"/>
    </location>
</feature>
<gene>
    <name evidence="10" type="ORF">GCM10007269_10840</name>
</gene>
<dbReference type="Proteomes" id="UP000629365">
    <property type="component" value="Unassembled WGS sequence"/>
</dbReference>
<sequence length="317" mass="34851">MTAALETRPASAGRVGRPPERPPRRKRKGRLTPYMLLAPTAVLIAVFLVYPVGSVFYYSLQKYNITQPYDNGFVGFDNFVKIWSDPTFWSSLRFTGQWVVVEVGLQLIFGLILALVVNETFKGRGIARALSFAPWAVSGVLTTTLWLLIYNPISGFSKYFADWGLVPYGTSILSSGDGAFWGAVIAELWKGIPFFAILILADLQSASPELYEAAKVDGANRVQRFFYVTLPHIKNAIILTTLLRAVWEFNNVDLLYTLTGGGPGGSTTTLPLYVADTAVDAKEFGYGSALTVVAFFILLIFSAVYLLASRAGKDLEK</sequence>
<feature type="transmembrane region" description="Helical" evidence="7">
    <location>
        <begin position="179"/>
        <end position="201"/>
    </location>
</feature>
<evidence type="ECO:0000313" key="11">
    <source>
        <dbReference type="Proteomes" id="UP000629365"/>
    </source>
</evidence>
<feature type="transmembrane region" description="Helical" evidence="7">
    <location>
        <begin position="129"/>
        <end position="149"/>
    </location>
</feature>
<comment type="similarity">
    <text evidence="7">Belongs to the binding-protein-dependent transport system permease family.</text>
</comment>
<evidence type="ECO:0000256" key="6">
    <source>
        <dbReference type="ARBA" id="ARBA00023136"/>
    </source>
</evidence>